<dbReference type="Proteomes" id="UP000054653">
    <property type="component" value="Unassembled WGS sequence"/>
</dbReference>
<evidence type="ECO:0000313" key="2">
    <source>
        <dbReference type="EMBL" id="KRY54962.1"/>
    </source>
</evidence>
<keyword evidence="3" id="KW-1185">Reference proteome</keyword>
<protein>
    <submittedName>
        <fullName evidence="2">Uncharacterized protein</fullName>
    </submittedName>
</protein>
<feature type="region of interest" description="Disordered" evidence="1">
    <location>
        <begin position="61"/>
        <end position="99"/>
    </location>
</feature>
<reference evidence="2 3" key="1">
    <citation type="submission" date="2015-01" db="EMBL/GenBank/DDBJ databases">
        <title>Evolution of Trichinella species and genotypes.</title>
        <authorList>
            <person name="Korhonen P.K."/>
            <person name="Edoardo P."/>
            <person name="Giuseppe L.R."/>
            <person name="Gasser R.B."/>
        </authorList>
    </citation>
    <scope>NUCLEOTIDE SEQUENCE [LARGE SCALE GENOMIC DNA]</scope>
    <source>
        <strain evidence="2">ISS120</strain>
    </source>
</reference>
<organism evidence="2 3">
    <name type="scientific">Trichinella britovi</name>
    <name type="common">Parasitic roundworm</name>
    <dbReference type="NCBI Taxonomy" id="45882"/>
    <lineage>
        <taxon>Eukaryota</taxon>
        <taxon>Metazoa</taxon>
        <taxon>Ecdysozoa</taxon>
        <taxon>Nematoda</taxon>
        <taxon>Enoplea</taxon>
        <taxon>Dorylaimia</taxon>
        <taxon>Trichinellida</taxon>
        <taxon>Trichinellidae</taxon>
        <taxon>Trichinella</taxon>
    </lineage>
</organism>
<gene>
    <name evidence="2" type="ORF">T03_1373</name>
</gene>
<dbReference type="AlphaFoldDB" id="A0A0V1D0F1"/>
<feature type="compositionally biased region" description="Polar residues" evidence="1">
    <location>
        <begin position="81"/>
        <end position="99"/>
    </location>
</feature>
<accession>A0A0V1D0F1</accession>
<name>A0A0V1D0F1_TRIBR</name>
<evidence type="ECO:0000313" key="3">
    <source>
        <dbReference type="Proteomes" id="UP000054653"/>
    </source>
</evidence>
<sequence>MTEQHAERRLITPRLVGSCGLVARSRPRFSSAVSFELGGKGGFIAAVRRLPQLDLQLATPPVASSRGTASAGRNEPLVSASYPSSPSLGTCSSPVSSGLRTGHPSTLPAWSFLGLVSTPGRLAHTQVRGLFGLSRTSGAVARGLPFPGPFRRAAPSPVADAECTLRLIPLVCSPASHTPGPLGDASLVRR</sequence>
<evidence type="ECO:0000256" key="1">
    <source>
        <dbReference type="SAM" id="MobiDB-lite"/>
    </source>
</evidence>
<proteinExistence type="predicted"/>
<dbReference type="EMBL" id="JYDI01000061">
    <property type="protein sequence ID" value="KRY54962.1"/>
    <property type="molecule type" value="Genomic_DNA"/>
</dbReference>
<comment type="caution">
    <text evidence="2">The sequence shown here is derived from an EMBL/GenBank/DDBJ whole genome shotgun (WGS) entry which is preliminary data.</text>
</comment>